<evidence type="ECO:0000259" key="1">
    <source>
        <dbReference type="Pfam" id="PF01261"/>
    </source>
</evidence>
<dbReference type="InterPro" id="IPR013022">
    <property type="entry name" value="Xyl_isomerase-like_TIM-brl"/>
</dbReference>
<dbReference type="Proteomes" id="UP000585272">
    <property type="component" value="Unassembled WGS sequence"/>
</dbReference>
<keyword evidence="2" id="KW-0456">Lyase</keyword>
<organism evidence="2 3">
    <name type="scientific">Conexibacter arvalis</name>
    <dbReference type="NCBI Taxonomy" id="912552"/>
    <lineage>
        <taxon>Bacteria</taxon>
        <taxon>Bacillati</taxon>
        <taxon>Actinomycetota</taxon>
        <taxon>Thermoleophilia</taxon>
        <taxon>Solirubrobacterales</taxon>
        <taxon>Conexibacteraceae</taxon>
        <taxon>Conexibacter</taxon>
    </lineage>
</organism>
<dbReference type="GO" id="GO:0050114">
    <property type="term" value="F:myo-inosose-2 dehydratase activity"/>
    <property type="evidence" value="ECO:0007669"/>
    <property type="project" value="UniProtKB-EC"/>
</dbReference>
<accession>A0A840I886</accession>
<reference evidence="2 3" key="1">
    <citation type="submission" date="2020-08" db="EMBL/GenBank/DDBJ databases">
        <title>Genomic Encyclopedia of Archaeal and Bacterial Type Strains, Phase II (KMG-II): from individual species to whole genera.</title>
        <authorList>
            <person name="Goeker M."/>
        </authorList>
    </citation>
    <scope>NUCLEOTIDE SEQUENCE [LARGE SCALE GENOMIC DNA]</scope>
    <source>
        <strain evidence="2 3">DSM 23288</strain>
    </source>
</reference>
<dbReference type="SUPFAM" id="SSF51658">
    <property type="entry name" value="Xylose isomerase-like"/>
    <property type="match status" value="1"/>
</dbReference>
<dbReference type="PANTHER" id="PTHR12110:SF41">
    <property type="entry name" value="INOSOSE DEHYDRATASE"/>
    <property type="match status" value="1"/>
</dbReference>
<dbReference type="AlphaFoldDB" id="A0A840I886"/>
<dbReference type="EMBL" id="JACHNU010000001">
    <property type="protein sequence ID" value="MBB4660463.1"/>
    <property type="molecule type" value="Genomic_DNA"/>
</dbReference>
<evidence type="ECO:0000313" key="2">
    <source>
        <dbReference type="EMBL" id="MBB4660463.1"/>
    </source>
</evidence>
<name>A0A840I886_9ACTN</name>
<protein>
    <submittedName>
        <fullName evidence="2">Inosose dehydratase</fullName>
        <ecNumber evidence="2">4.2.1.44</ecNumber>
    </submittedName>
</protein>
<dbReference type="PANTHER" id="PTHR12110">
    <property type="entry name" value="HYDROXYPYRUVATE ISOMERASE"/>
    <property type="match status" value="1"/>
</dbReference>
<evidence type="ECO:0000313" key="3">
    <source>
        <dbReference type="Proteomes" id="UP000585272"/>
    </source>
</evidence>
<dbReference type="InterPro" id="IPR050312">
    <property type="entry name" value="IolE/XylAMocC-like"/>
</dbReference>
<feature type="domain" description="Xylose isomerase-like TIM barrel" evidence="1">
    <location>
        <begin position="56"/>
        <end position="293"/>
    </location>
</feature>
<comment type="caution">
    <text evidence="2">The sequence shown here is derived from an EMBL/GenBank/DDBJ whole genome shotgun (WGS) entry which is preliminary data.</text>
</comment>
<keyword evidence="3" id="KW-1185">Reference proteome</keyword>
<gene>
    <name evidence="2" type="ORF">BDZ31_000036</name>
</gene>
<dbReference type="RefSeq" id="WP_183337813.1">
    <property type="nucleotide sequence ID" value="NZ_JACHNU010000001.1"/>
</dbReference>
<dbReference type="Pfam" id="PF01261">
    <property type="entry name" value="AP_endonuc_2"/>
    <property type="match status" value="1"/>
</dbReference>
<dbReference type="EC" id="4.2.1.44" evidence="2"/>
<sequence>MTNRTHVDELEARAVTGETPLRRIAGAPISWGVCEVPGWGAMLPPDRVFAEMAGLGLVATELGPLDDWLPLDAGAIRAALEPHGLGLVGGFVPLVLHGRSADDALAQARRVAGCMAAAGADTFVLAIVEDLGWSAPKPLDDAGWTRLGAHVDAVAEATEALGMRTVIHPHAGTLVERAEDVERLLDRCSAGWCLDPGHLLIGGYDPLAFARSHGDRVAHVHLKDVDGAVATRLTAGELTLMGAVQAGLFRPLGQGDAGIGAVVGELARQGYDGWAVLEQDTAITGTPPAPGTGPVADVATSLRFLGELAPAHAEAAR</sequence>
<dbReference type="Gene3D" id="3.20.20.150">
    <property type="entry name" value="Divalent-metal-dependent TIM barrel enzymes"/>
    <property type="match status" value="1"/>
</dbReference>
<dbReference type="InterPro" id="IPR036237">
    <property type="entry name" value="Xyl_isomerase-like_sf"/>
</dbReference>
<proteinExistence type="predicted"/>